<evidence type="ECO:0000256" key="4">
    <source>
        <dbReference type="ARBA" id="ARBA00023136"/>
    </source>
</evidence>
<sequence>MATEFTLGTAIFNSVDEALSTMFSVGLGTFADLIAPVIGAFVSLYFVFIALNWIWSGNTSDLPIGDLMKRMAYMALFTLFAFNVGYYKTAVVDPVNSIGAEIAEAFAMTGSETPQIIDQMGNQIMATTKAIWENAPDMSVTNLNIGPLFKAITTIVVVFFFGLIFMAVAFIYLMIAKIMVSLVLLLGPLFISFAFFPVTRDLFMKWAAQLLNYTLLYALFGITFTMLTNMLQKYVSGDAFSNILVGDLTMLKLVFSYLLFSGVIIAIPALSSHLTGGVGINSMGAVGPLMSKVTGGLSKLVGGAAKAAGGGGNSLSGGKNRRLG</sequence>
<evidence type="ECO:0000256" key="2">
    <source>
        <dbReference type="ARBA" id="ARBA00022692"/>
    </source>
</evidence>
<evidence type="ECO:0000256" key="5">
    <source>
        <dbReference type="SAM" id="MobiDB-lite"/>
    </source>
</evidence>
<evidence type="ECO:0000256" key="1">
    <source>
        <dbReference type="ARBA" id="ARBA00004141"/>
    </source>
</evidence>
<dbReference type="OrthoDB" id="6956705at2"/>
<proteinExistence type="predicted"/>
<dbReference type="RefSeq" id="WP_090256199.1">
    <property type="nucleotide sequence ID" value="NZ_FMTL01000010.1"/>
</dbReference>
<keyword evidence="2 6" id="KW-0812">Transmembrane</keyword>
<feature type="transmembrane region" description="Helical" evidence="6">
    <location>
        <begin position="67"/>
        <end position="87"/>
    </location>
</feature>
<evidence type="ECO:0000256" key="6">
    <source>
        <dbReference type="SAM" id="Phobius"/>
    </source>
</evidence>
<dbReference type="Proteomes" id="UP000242418">
    <property type="component" value="Unassembled WGS sequence"/>
</dbReference>
<evidence type="ECO:0000313" key="8">
    <source>
        <dbReference type="Proteomes" id="UP000242418"/>
    </source>
</evidence>
<gene>
    <name evidence="7" type="ORF">SAMN05216370_0009</name>
</gene>
<evidence type="ECO:0000313" key="7">
    <source>
        <dbReference type="EMBL" id="SCW89188.1"/>
    </source>
</evidence>
<feature type="transmembrane region" description="Helical" evidence="6">
    <location>
        <begin position="210"/>
        <end position="231"/>
    </location>
</feature>
<dbReference type="GO" id="GO:0030255">
    <property type="term" value="P:protein secretion by the type IV secretion system"/>
    <property type="evidence" value="ECO:0007669"/>
    <property type="project" value="InterPro"/>
</dbReference>
<keyword evidence="8" id="KW-1185">Reference proteome</keyword>
<comment type="caution">
    <text evidence="7">The sequence shown here is derived from an EMBL/GenBank/DDBJ whole genome shotgun (WGS) entry which is preliminary data.</text>
</comment>
<dbReference type="AlphaFoldDB" id="A0A1G4U6C2"/>
<keyword evidence="4 6" id="KW-0472">Membrane</keyword>
<feature type="transmembrane region" description="Helical" evidence="6">
    <location>
        <begin position="148"/>
        <end position="173"/>
    </location>
</feature>
<feature type="transmembrane region" description="Helical" evidence="6">
    <location>
        <begin position="243"/>
        <end position="267"/>
    </location>
</feature>
<reference evidence="7 8" key="1">
    <citation type="submission" date="2016-10" db="EMBL/GenBank/DDBJ databases">
        <authorList>
            <person name="Varghese N."/>
            <person name="Submissions S."/>
        </authorList>
    </citation>
    <scope>NUCLEOTIDE SEQUENCE [LARGE SCALE GENOMIC DNA]</scope>
    <source>
        <strain evidence="7 8">DSM 17833</strain>
    </source>
</reference>
<dbReference type="InterPro" id="IPR007688">
    <property type="entry name" value="Conjugal_tfr_TrbL/VirB6"/>
</dbReference>
<feature type="transmembrane region" description="Helical" evidence="6">
    <location>
        <begin position="33"/>
        <end position="55"/>
    </location>
</feature>
<organism evidence="7 8">
    <name type="scientific">Pseudomonas peli</name>
    <dbReference type="NCBI Taxonomy" id="592361"/>
    <lineage>
        <taxon>Bacteria</taxon>
        <taxon>Pseudomonadati</taxon>
        <taxon>Pseudomonadota</taxon>
        <taxon>Gammaproteobacteria</taxon>
        <taxon>Pseudomonadales</taxon>
        <taxon>Pseudomonadaceae</taxon>
        <taxon>Pseudomonas</taxon>
    </lineage>
</organism>
<dbReference type="EMBL" id="FMTL01000010">
    <property type="protein sequence ID" value="SCW89188.1"/>
    <property type="molecule type" value="Genomic_DNA"/>
</dbReference>
<evidence type="ECO:0000256" key="3">
    <source>
        <dbReference type="ARBA" id="ARBA00022989"/>
    </source>
</evidence>
<keyword evidence="3 6" id="KW-1133">Transmembrane helix</keyword>
<dbReference type="GO" id="GO:0016020">
    <property type="term" value="C:membrane"/>
    <property type="evidence" value="ECO:0007669"/>
    <property type="project" value="UniProtKB-SubCell"/>
</dbReference>
<dbReference type="Pfam" id="PF04610">
    <property type="entry name" value="TrbL"/>
    <property type="match status" value="1"/>
</dbReference>
<accession>A0A1G4U6C2</accession>
<feature type="region of interest" description="Disordered" evidence="5">
    <location>
        <begin position="305"/>
        <end position="324"/>
    </location>
</feature>
<name>A0A1G4U6C2_9PSED</name>
<feature type="transmembrane region" description="Helical" evidence="6">
    <location>
        <begin position="180"/>
        <end position="198"/>
    </location>
</feature>
<protein>
    <submittedName>
        <fullName evidence="7">Type IV secretion system protein VirB6</fullName>
    </submittedName>
</protein>
<comment type="subcellular location">
    <subcellularLocation>
        <location evidence="1">Membrane</location>
        <topology evidence="1">Multi-pass membrane protein</topology>
    </subcellularLocation>
</comment>